<reference evidence="1" key="2">
    <citation type="submission" date="2017-05" db="UniProtKB">
        <authorList>
            <consortium name="EnsemblMetazoa"/>
        </authorList>
    </citation>
    <scope>IDENTIFICATION</scope>
</reference>
<organism evidence="1">
    <name type="scientific">Amphimedon queenslandica</name>
    <name type="common">Sponge</name>
    <dbReference type="NCBI Taxonomy" id="400682"/>
    <lineage>
        <taxon>Eukaryota</taxon>
        <taxon>Metazoa</taxon>
        <taxon>Porifera</taxon>
        <taxon>Demospongiae</taxon>
        <taxon>Heteroscleromorpha</taxon>
        <taxon>Haplosclerida</taxon>
        <taxon>Niphatidae</taxon>
        <taxon>Amphimedon</taxon>
    </lineage>
</organism>
<sequence length="198" mass="22863">MSQKYKIIAIAGATCSGKTTLAQRLRARLRHCSVLHQDDYYKEPSEIPSFNDTTDKWDDPIAIQWSKLSGHVARISSQPYLESCPVCQEMKGEESRPTEQLLHYVIVEGTMVLYSREMLDLFDLSFFLTLDYETSKARRSARTYDHDTVKFFDGHVWPMYLEMESKVSSYSTSVTLLNGRRSLEDLEEEISRAVADKR</sequence>
<dbReference type="eggNOG" id="KOG3308">
    <property type="taxonomic scope" value="Eukaryota"/>
</dbReference>
<dbReference type="EnsemblMetazoa" id="XM_020000345.1">
    <property type="protein sequence ID" value="XP_019855904.1"/>
    <property type="gene ID" value="LOC109584564"/>
</dbReference>
<dbReference type="SUPFAM" id="SSF52540">
    <property type="entry name" value="P-loop containing nucleoside triphosphate hydrolases"/>
    <property type="match status" value="1"/>
</dbReference>
<dbReference type="EnsemblMetazoa" id="Aqu2.1.23376_001">
    <property type="protein sequence ID" value="Aqu2.1.23376_001"/>
    <property type="gene ID" value="Aqu2.1.23376"/>
</dbReference>
<protein>
    <recommendedName>
        <fullName evidence="3">Phosphoribulokinase/uridine kinase domain-containing protein</fullName>
    </recommendedName>
</protein>
<dbReference type="InParanoid" id="A0A1X7U7E0"/>
<dbReference type="KEGG" id="aqu:109584564"/>
<reference evidence="2" key="1">
    <citation type="journal article" date="2010" name="Nature">
        <title>The Amphimedon queenslandica genome and the evolution of animal complexity.</title>
        <authorList>
            <person name="Srivastava M."/>
            <person name="Simakov O."/>
            <person name="Chapman J."/>
            <person name="Fahey B."/>
            <person name="Gauthier M.E."/>
            <person name="Mitros T."/>
            <person name="Richards G.S."/>
            <person name="Conaco C."/>
            <person name="Dacre M."/>
            <person name="Hellsten U."/>
            <person name="Larroux C."/>
            <person name="Putnam N.H."/>
            <person name="Stanke M."/>
            <person name="Adamska M."/>
            <person name="Darling A."/>
            <person name="Degnan S.M."/>
            <person name="Oakley T.H."/>
            <person name="Plachetzki D.C."/>
            <person name="Zhai Y."/>
            <person name="Adamski M."/>
            <person name="Calcino A."/>
            <person name="Cummins S.F."/>
            <person name="Goodstein D.M."/>
            <person name="Harris C."/>
            <person name="Jackson D.J."/>
            <person name="Leys S.P."/>
            <person name="Shu S."/>
            <person name="Woodcroft B.J."/>
            <person name="Vervoort M."/>
            <person name="Kosik K.S."/>
            <person name="Manning G."/>
            <person name="Degnan B.M."/>
            <person name="Rokhsar D.S."/>
        </authorList>
    </citation>
    <scope>NUCLEOTIDE SEQUENCE [LARGE SCALE GENOMIC DNA]</scope>
</reference>
<dbReference type="AlphaFoldDB" id="A0A1X7U7E0"/>
<dbReference type="Pfam" id="PF13238">
    <property type="entry name" value="AAA_18"/>
    <property type="match status" value="1"/>
</dbReference>
<proteinExistence type="predicted"/>
<dbReference type="InterPro" id="IPR027417">
    <property type="entry name" value="P-loop_NTPase"/>
</dbReference>
<evidence type="ECO:0008006" key="3">
    <source>
        <dbReference type="Google" id="ProtNLM"/>
    </source>
</evidence>
<dbReference type="OrthoDB" id="10041966at2759"/>
<keyword evidence="2" id="KW-1185">Reference proteome</keyword>
<accession>A0A1X7U7E0</accession>
<dbReference type="PRINTS" id="PR00988">
    <property type="entry name" value="URIDINKINASE"/>
</dbReference>
<dbReference type="Gene3D" id="3.40.50.300">
    <property type="entry name" value="P-loop containing nucleotide triphosphate hydrolases"/>
    <property type="match status" value="1"/>
</dbReference>
<evidence type="ECO:0000313" key="2">
    <source>
        <dbReference type="Proteomes" id="UP000007879"/>
    </source>
</evidence>
<gene>
    <name evidence="1" type="primary">109584564</name>
</gene>
<dbReference type="Proteomes" id="UP000007879">
    <property type="component" value="Unassembled WGS sequence"/>
</dbReference>
<name>A0A1X7U7E0_AMPQE</name>
<evidence type="ECO:0000313" key="1">
    <source>
        <dbReference type="EnsemblMetazoa" id="Aqu2.1.23376_001"/>
    </source>
</evidence>
<dbReference type="EnsemblMetazoa" id="XM_020000346.1">
    <property type="protein sequence ID" value="XP_019855905.1"/>
    <property type="gene ID" value="LOC109584564"/>
</dbReference>
<dbReference type="PANTHER" id="PTHR10285">
    <property type="entry name" value="URIDINE KINASE"/>
    <property type="match status" value="1"/>
</dbReference>
<dbReference type="STRING" id="400682.A0A1X7U7E0"/>